<dbReference type="GO" id="GO:0004664">
    <property type="term" value="F:prephenate dehydratase activity"/>
    <property type="evidence" value="ECO:0007669"/>
    <property type="project" value="InterPro"/>
</dbReference>
<dbReference type="InterPro" id="IPR002912">
    <property type="entry name" value="ACT_dom"/>
</dbReference>
<dbReference type="PANTHER" id="PTHR21022">
    <property type="entry name" value="PREPHENATE DEHYDRATASE P PROTEIN"/>
    <property type="match status" value="1"/>
</dbReference>
<evidence type="ECO:0000256" key="5">
    <source>
        <dbReference type="ARBA" id="ARBA00029440"/>
    </source>
</evidence>
<dbReference type="Pfam" id="PF01842">
    <property type="entry name" value="ACT"/>
    <property type="match status" value="1"/>
</dbReference>
<dbReference type="Gene3D" id="3.30.70.260">
    <property type="match status" value="1"/>
</dbReference>
<keyword evidence="2" id="KW-0057">Aromatic amino acid biosynthesis</keyword>
<dbReference type="SUPFAM" id="SSF55021">
    <property type="entry name" value="ACT-like"/>
    <property type="match status" value="1"/>
</dbReference>
<evidence type="ECO:0008006" key="9">
    <source>
        <dbReference type="Google" id="ProtNLM"/>
    </source>
</evidence>
<proteinExistence type="predicted"/>
<dbReference type="NCBIfam" id="NF008865">
    <property type="entry name" value="PRK11898.1"/>
    <property type="match status" value="1"/>
</dbReference>
<dbReference type="Pfam" id="PF00800">
    <property type="entry name" value="PDT"/>
    <property type="match status" value="1"/>
</dbReference>
<gene>
    <name evidence="8" type="ORF">METZ01_LOCUS144816</name>
</gene>
<evidence type="ECO:0000256" key="2">
    <source>
        <dbReference type="ARBA" id="ARBA00023141"/>
    </source>
</evidence>
<dbReference type="PROSITE" id="PS51171">
    <property type="entry name" value="PREPHENATE_DEHYDR_3"/>
    <property type="match status" value="1"/>
</dbReference>
<dbReference type="SUPFAM" id="SSF53850">
    <property type="entry name" value="Periplasmic binding protein-like II"/>
    <property type="match status" value="1"/>
</dbReference>
<sequence>MKSISYLGPEGSYTEQAALTNFKNEKLFPMPTISAVIESVQDDITDMGVVPIENSIEGSVTFTLDSLIHDYNVYINGEIMLNISHSLITNEIKILDKIKKIYSHHQALAQCRVYLSEKLPQADLIPSSSTSAAIFDLIKDPENSGAIAHTRNAKKHNLNIIEENIQDEMNNITRFAILSKNKTNPTQNDKTSFCFDFKDSDKPGQLIDVMRQFSDNNINITKIESRPSKKQLGKYIFWMDIDGHLKDNNLNEIFNKIKKITNTLKIIGSFQKSTNVY</sequence>
<keyword evidence="1" id="KW-0028">Amino-acid biosynthesis</keyword>
<keyword evidence="4" id="KW-0456">Lyase</keyword>
<dbReference type="GO" id="GO:0009094">
    <property type="term" value="P:L-phenylalanine biosynthetic process"/>
    <property type="evidence" value="ECO:0007669"/>
    <property type="project" value="UniProtKB-KW"/>
</dbReference>
<dbReference type="InterPro" id="IPR045865">
    <property type="entry name" value="ACT-like_dom_sf"/>
</dbReference>
<dbReference type="CDD" id="cd13633">
    <property type="entry name" value="PBP2_Sa-PDT_like"/>
    <property type="match status" value="1"/>
</dbReference>
<dbReference type="CDD" id="cd04905">
    <property type="entry name" value="ACT_CM-PDT"/>
    <property type="match status" value="1"/>
</dbReference>
<accession>A0A381ZSU7</accession>
<name>A0A381ZSU7_9ZZZZ</name>
<evidence type="ECO:0000256" key="4">
    <source>
        <dbReference type="ARBA" id="ARBA00023239"/>
    </source>
</evidence>
<keyword evidence="3" id="KW-0584">Phenylalanine biosynthesis</keyword>
<evidence type="ECO:0000313" key="8">
    <source>
        <dbReference type="EMBL" id="SVA91962.1"/>
    </source>
</evidence>
<evidence type="ECO:0000256" key="1">
    <source>
        <dbReference type="ARBA" id="ARBA00022605"/>
    </source>
</evidence>
<organism evidence="8">
    <name type="scientific">marine metagenome</name>
    <dbReference type="NCBI Taxonomy" id="408172"/>
    <lineage>
        <taxon>unclassified sequences</taxon>
        <taxon>metagenomes</taxon>
        <taxon>ecological metagenomes</taxon>
    </lineage>
</organism>
<dbReference type="GO" id="GO:0005737">
    <property type="term" value="C:cytoplasm"/>
    <property type="evidence" value="ECO:0007669"/>
    <property type="project" value="TreeGrafter"/>
</dbReference>
<evidence type="ECO:0000256" key="3">
    <source>
        <dbReference type="ARBA" id="ARBA00023222"/>
    </source>
</evidence>
<dbReference type="Gene3D" id="3.40.190.10">
    <property type="entry name" value="Periplasmic binding protein-like II"/>
    <property type="match status" value="2"/>
</dbReference>
<dbReference type="PROSITE" id="PS00858">
    <property type="entry name" value="PREPHENATE_DEHYDR_2"/>
    <property type="match status" value="1"/>
</dbReference>
<dbReference type="InterPro" id="IPR001086">
    <property type="entry name" value="Preph_deHydtase"/>
</dbReference>
<dbReference type="EMBL" id="UINC01022412">
    <property type="protein sequence ID" value="SVA91962.1"/>
    <property type="molecule type" value="Genomic_DNA"/>
</dbReference>
<dbReference type="InterPro" id="IPR018528">
    <property type="entry name" value="Preph_deHydtase_CS"/>
</dbReference>
<dbReference type="PROSITE" id="PS51671">
    <property type="entry name" value="ACT"/>
    <property type="match status" value="1"/>
</dbReference>
<dbReference type="AlphaFoldDB" id="A0A381ZSU7"/>
<dbReference type="PANTHER" id="PTHR21022:SF19">
    <property type="entry name" value="PREPHENATE DEHYDRATASE-RELATED"/>
    <property type="match status" value="1"/>
</dbReference>
<evidence type="ECO:0000259" key="6">
    <source>
        <dbReference type="PROSITE" id="PS51171"/>
    </source>
</evidence>
<feature type="domain" description="Prephenate dehydratase" evidence="6">
    <location>
        <begin position="3"/>
        <end position="180"/>
    </location>
</feature>
<reference evidence="8" key="1">
    <citation type="submission" date="2018-05" db="EMBL/GenBank/DDBJ databases">
        <authorList>
            <person name="Lanie J.A."/>
            <person name="Ng W.-L."/>
            <person name="Kazmierczak K.M."/>
            <person name="Andrzejewski T.M."/>
            <person name="Davidsen T.M."/>
            <person name="Wayne K.J."/>
            <person name="Tettelin H."/>
            <person name="Glass J.I."/>
            <person name="Rusch D."/>
            <person name="Podicherti R."/>
            <person name="Tsui H.-C.T."/>
            <person name="Winkler M.E."/>
        </authorList>
    </citation>
    <scope>NUCLEOTIDE SEQUENCE</scope>
</reference>
<evidence type="ECO:0000259" key="7">
    <source>
        <dbReference type="PROSITE" id="PS51671"/>
    </source>
</evidence>
<feature type="domain" description="ACT" evidence="7">
    <location>
        <begin position="194"/>
        <end position="269"/>
    </location>
</feature>
<protein>
    <recommendedName>
        <fullName evidence="9">Prephenate dehydratase</fullName>
    </recommendedName>
</protein>
<comment type="pathway">
    <text evidence="5">Amino-acid biosynthesis.</text>
</comment>